<keyword evidence="1" id="KW-0732">Signal</keyword>
<feature type="chain" id="PRO_5042907710" description="Secreted protein" evidence="1">
    <location>
        <begin position="18"/>
        <end position="180"/>
    </location>
</feature>
<dbReference type="Proteomes" id="UP001367508">
    <property type="component" value="Unassembled WGS sequence"/>
</dbReference>
<comment type="caution">
    <text evidence="2">The sequence shown here is derived from an EMBL/GenBank/DDBJ whole genome shotgun (WGS) entry which is preliminary data.</text>
</comment>
<evidence type="ECO:0000256" key="1">
    <source>
        <dbReference type="SAM" id="SignalP"/>
    </source>
</evidence>
<sequence length="180" mass="20464">MLSFFFFLFFSRLCSHSQHLIHSVFALKVGVETTESLSLWFASSFIFPIPNTQPTQTVSNSSLIFSVYSCAQQRVQQKMNVVYDGPSLEGDLDDGLKSWLPRELFEFASRDLLTMLRHVLMVFNILKTNQWNRCPTIYSILTDHTQQVNHISGRTLGWAACGCSFVIPHAANESTQHQSP</sequence>
<accession>A0AAN9MPH6</accession>
<dbReference type="AlphaFoldDB" id="A0AAN9MPH6"/>
<proteinExistence type="predicted"/>
<evidence type="ECO:0008006" key="4">
    <source>
        <dbReference type="Google" id="ProtNLM"/>
    </source>
</evidence>
<evidence type="ECO:0000313" key="3">
    <source>
        <dbReference type="Proteomes" id="UP001367508"/>
    </source>
</evidence>
<reference evidence="2 3" key="1">
    <citation type="submission" date="2024-01" db="EMBL/GenBank/DDBJ databases">
        <title>The genomes of 5 underutilized Papilionoideae crops provide insights into root nodulation and disease resistanc.</title>
        <authorList>
            <person name="Jiang F."/>
        </authorList>
    </citation>
    <scope>NUCLEOTIDE SEQUENCE [LARGE SCALE GENOMIC DNA]</scope>
    <source>
        <strain evidence="2">LVBAO_FW01</strain>
        <tissue evidence="2">Leaves</tissue>
    </source>
</reference>
<name>A0AAN9MPH6_CANGL</name>
<feature type="signal peptide" evidence="1">
    <location>
        <begin position="1"/>
        <end position="17"/>
    </location>
</feature>
<gene>
    <name evidence="2" type="ORF">VNO77_00382</name>
</gene>
<evidence type="ECO:0000313" key="2">
    <source>
        <dbReference type="EMBL" id="KAK7358454.1"/>
    </source>
</evidence>
<dbReference type="EMBL" id="JAYMYQ010000001">
    <property type="protein sequence ID" value="KAK7358454.1"/>
    <property type="molecule type" value="Genomic_DNA"/>
</dbReference>
<organism evidence="2 3">
    <name type="scientific">Canavalia gladiata</name>
    <name type="common">Sword bean</name>
    <name type="synonym">Dolichos gladiatus</name>
    <dbReference type="NCBI Taxonomy" id="3824"/>
    <lineage>
        <taxon>Eukaryota</taxon>
        <taxon>Viridiplantae</taxon>
        <taxon>Streptophyta</taxon>
        <taxon>Embryophyta</taxon>
        <taxon>Tracheophyta</taxon>
        <taxon>Spermatophyta</taxon>
        <taxon>Magnoliopsida</taxon>
        <taxon>eudicotyledons</taxon>
        <taxon>Gunneridae</taxon>
        <taxon>Pentapetalae</taxon>
        <taxon>rosids</taxon>
        <taxon>fabids</taxon>
        <taxon>Fabales</taxon>
        <taxon>Fabaceae</taxon>
        <taxon>Papilionoideae</taxon>
        <taxon>50 kb inversion clade</taxon>
        <taxon>NPAAA clade</taxon>
        <taxon>indigoferoid/millettioid clade</taxon>
        <taxon>Phaseoleae</taxon>
        <taxon>Canavalia</taxon>
    </lineage>
</organism>
<keyword evidence="3" id="KW-1185">Reference proteome</keyword>
<protein>
    <recommendedName>
        <fullName evidence="4">Secreted protein</fullName>
    </recommendedName>
</protein>